<comment type="similarity">
    <text evidence="2">Belongs to the complex I LYR family.</text>
</comment>
<dbReference type="CDD" id="cd20266">
    <property type="entry name" value="Complex1_LYR_NDUFA6_LYRM6"/>
    <property type="match status" value="1"/>
</dbReference>
<dbReference type="PIRSF" id="PIRSF006643">
    <property type="entry name" value="NDUA6"/>
    <property type="match status" value="1"/>
</dbReference>
<keyword evidence="10" id="KW-1185">Reference proteome</keyword>
<evidence type="ECO:0000313" key="10">
    <source>
        <dbReference type="Proteomes" id="UP000245783"/>
    </source>
</evidence>
<dbReference type="STRING" id="1522189.A0A316WAJ4"/>
<dbReference type="AlphaFoldDB" id="A0A316WAJ4"/>
<dbReference type="PANTHER" id="PTHR12964:SF0">
    <property type="entry name" value="NADH DEHYDROGENASE [UBIQUINONE] 1 ALPHA SUBCOMPLEX SUBUNIT 6"/>
    <property type="match status" value="1"/>
</dbReference>
<reference evidence="9 10" key="1">
    <citation type="journal article" date="2018" name="Mol. Biol. Evol.">
        <title>Broad Genomic Sampling Reveals a Smut Pathogenic Ancestry of the Fungal Clade Ustilaginomycotina.</title>
        <authorList>
            <person name="Kijpornyongpan T."/>
            <person name="Mondo S.J."/>
            <person name="Barry K."/>
            <person name="Sandor L."/>
            <person name="Lee J."/>
            <person name="Lipzen A."/>
            <person name="Pangilinan J."/>
            <person name="LaButti K."/>
            <person name="Hainaut M."/>
            <person name="Henrissat B."/>
            <person name="Grigoriev I.V."/>
            <person name="Spatafora J.W."/>
            <person name="Aime M.C."/>
        </authorList>
    </citation>
    <scope>NUCLEOTIDE SEQUENCE [LARGE SCALE GENOMIC DNA]</scope>
    <source>
        <strain evidence="9 10">MCA 4658</strain>
    </source>
</reference>
<evidence type="ECO:0000256" key="3">
    <source>
        <dbReference type="ARBA" id="ARBA00022448"/>
    </source>
</evidence>
<evidence type="ECO:0000256" key="7">
    <source>
        <dbReference type="ARBA" id="ARBA00023128"/>
    </source>
</evidence>
<dbReference type="InterPro" id="IPR016488">
    <property type="entry name" value="NADH_Ub_cplx-1_asu_su-6"/>
</dbReference>
<keyword evidence="3" id="KW-0813">Transport</keyword>
<dbReference type="GO" id="GO:0006979">
    <property type="term" value="P:response to oxidative stress"/>
    <property type="evidence" value="ECO:0007669"/>
    <property type="project" value="TreeGrafter"/>
</dbReference>
<name>A0A316WAJ4_9BASI</name>
<evidence type="ECO:0000256" key="1">
    <source>
        <dbReference type="ARBA" id="ARBA00004443"/>
    </source>
</evidence>
<dbReference type="GO" id="GO:0045271">
    <property type="term" value="C:respiratory chain complex I"/>
    <property type="evidence" value="ECO:0007669"/>
    <property type="project" value="InterPro"/>
</dbReference>
<evidence type="ECO:0000256" key="6">
    <source>
        <dbReference type="ARBA" id="ARBA00022982"/>
    </source>
</evidence>
<evidence type="ECO:0000313" key="9">
    <source>
        <dbReference type="EMBL" id="PWN44675.1"/>
    </source>
</evidence>
<gene>
    <name evidence="9" type="ORF">IE81DRAFT_320981</name>
</gene>
<dbReference type="InterPro" id="IPR045299">
    <property type="entry name" value="Complex1_LYR_NDUFA6_LYRM6"/>
</dbReference>
<dbReference type="RefSeq" id="XP_025371835.1">
    <property type="nucleotide sequence ID" value="XM_025513197.1"/>
</dbReference>
<dbReference type="PANTHER" id="PTHR12964">
    <property type="entry name" value="NADH-UBIQUINONE OXIDOREDUCTASE B14 SUBUNIT"/>
    <property type="match status" value="1"/>
</dbReference>
<keyword evidence="5" id="KW-0999">Mitochondrion inner membrane</keyword>
<keyword evidence="6" id="KW-0249">Electron transport</keyword>
<evidence type="ECO:0000256" key="5">
    <source>
        <dbReference type="ARBA" id="ARBA00022792"/>
    </source>
</evidence>
<dbReference type="GO" id="GO:0005743">
    <property type="term" value="C:mitochondrial inner membrane"/>
    <property type="evidence" value="ECO:0007669"/>
    <property type="project" value="UniProtKB-SubCell"/>
</dbReference>
<evidence type="ECO:0000256" key="4">
    <source>
        <dbReference type="ARBA" id="ARBA00022660"/>
    </source>
</evidence>
<evidence type="ECO:0000256" key="2">
    <source>
        <dbReference type="ARBA" id="ARBA00009508"/>
    </source>
</evidence>
<dbReference type="GeneID" id="37035067"/>
<protein>
    <submittedName>
        <fullName evidence="9">NADH dehydrogenase, alpha subcomplex, subunit 6</fullName>
    </submittedName>
</protein>
<dbReference type="EMBL" id="KZ819359">
    <property type="protein sequence ID" value="PWN44675.1"/>
    <property type="molecule type" value="Genomic_DNA"/>
</dbReference>
<keyword evidence="8" id="KW-0472">Membrane</keyword>
<proteinExistence type="inferred from homology"/>
<keyword evidence="4" id="KW-0679">Respiratory chain</keyword>
<sequence>MSTMSGALPSRLAQASRSSANFAEAQARSRALYRDFYRSAPEVAALYALDVPPSVLRAKIRQKFEAQQHIKDLAVLDVLLHKGRVELQETLNAWKQIPHLMKWFKEEEAAPVPQTFLERFYAGKDEGGITPTGKPM</sequence>
<keyword evidence="7" id="KW-0496">Mitochondrion</keyword>
<dbReference type="OrthoDB" id="14535at2759"/>
<evidence type="ECO:0000256" key="8">
    <source>
        <dbReference type="ARBA" id="ARBA00023136"/>
    </source>
</evidence>
<comment type="subcellular location">
    <subcellularLocation>
        <location evidence="1">Mitochondrion inner membrane</location>
        <topology evidence="1">Peripheral membrane protein</topology>
        <orientation evidence="1">Matrix side</orientation>
    </subcellularLocation>
</comment>
<organism evidence="9 10">
    <name type="scientific">Ceraceosorus guamensis</name>
    <dbReference type="NCBI Taxonomy" id="1522189"/>
    <lineage>
        <taxon>Eukaryota</taxon>
        <taxon>Fungi</taxon>
        <taxon>Dikarya</taxon>
        <taxon>Basidiomycota</taxon>
        <taxon>Ustilaginomycotina</taxon>
        <taxon>Exobasidiomycetes</taxon>
        <taxon>Ceraceosorales</taxon>
        <taxon>Ceraceosoraceae</taxon>
        <taxon>Ceraceosorus</taxon>
    </lineage>
</organism>
<dbReference type="Proteomes" id="UP000245783">
    <property type="component" value="Unassembled WGS sequence"/>
</dbReference>
<accession>A0A316WAJ4</accession>
<dbReference type="InParanoid" id="A0A316WAJ4"/>